<feature type="compositionally biased region" description="Basic and acidic residues" evidence="1">
    <location>
        <begin position="23"/>
        <end position="33"/>
    </location>
</feature>
<evidence type="ECO:0000313" key="2">
    <source>
        <dbReference type="EMBL" id="CZR65269.1"/>
    </source>
</evidence>
<dbReference type="PANTHER" id="PTHR35392:SF5">
    <property type="entry name" value="ZN(2)-C6 FUNGAL-TYPE DOMAIN-CONTAINING PROTEIN"/>
    <property type="match status" value="1"/>
</dbReference>
<feature type="region of interest" description="Disordered" evidence="1">
    <location>
        <begin position="78"/>
        <end position="97"/>
    </location>
</feature>
<dbReference type="STRING" id="576137.A0A1L7XJQ5"/>
<sequence>MVPIPLEDDDGPKPSKNGIIVPVHEKSADERQPQDNLPPYSEKVEFTGEALIQELNTDCEASSPGSVPSGIEGSLSIPRIAMSNGDGPPSRQETPDWRRQLSIRDSNSTGTFGLQTTFDIGDNGFSYNDLLDVSGSPIPLFQFGMDHSLAHHPFYQAGDVFAGESTFQPDLSTQNGPSAVGSLDLHSVEHALSLDVTTLFESSRLNVEIDIGQIDYPRIGDFALGQFTYGSDTRYPSHLGLATDSAENTPPVFEGISDEGGVFLSAPQTGSNPPAGNLGSPNILDPSQTISQAGGSNPKSSSRSPKSAVPAIRWTSPESSEHSQRTDPNEKRRGRRKGHFLPSKRAKVKETRRIGACMLCALAKAECVADMDGICNRCKREHESTRLFPNFEICSRARLQDYTKILFPRALKRHLETTQVNQLISKYDKCFTENTMQAQFSCDRDYPPLVLEVTEFVPPLGERATVAVISSHVQQGVTFEQRFPATLALSKLEDNLQQKCSDHIKEMVRYHCDNEQVFPMRYSSEISIRVFAAVCKFHRGITTSGDPALLNKAMMLYAGYRFMSTGVRYTHTSFSAVAGSIKNPPFQNITSRLVSRLLNRQLKYAVNEVMKRETASLLEELQRELYSKKKSAWATTFCVILILCICMEEVQTAMEGLVLHLREHPGSANADEDEVITVCRRLDDLPFAHMCELFHMAFKTHKIGDMSSGKRKRKSSTTGFNPLRGEMIERNESDGFGKEAVELIGEIQTIMKELDSHIKAASETPDFRSGAECLDSHLKFMTRNSGRLIATFLRSFEHHI</sequence>
<gene>
    <name evidence="2" type="ORF">PAC_15169</name>
</gene>
<proteinExistence type="predicted"/>
<feature type="compositionally biased region" description="Acidic residues" evidence="1">
    <location>
        <begin position="1"/>
        <end position="10"/>
    </location>
</feature>
<feature type="compositionally biased region" description="Low complexity" evidence="1">
    <location>
        <begin position="296"/>
        <end position="307"/>
    </location>
</feature>
<name>A0A1L7XJQ5_9HELO</name>
<evidence type="ECO:0000256" key="1">
    <source>
        <dbReference type="SAM" id="MobiDB-lite"/>
    </source>
</evidence>
<accession>A0A1L7XJQ5</accession>
<evidence type="ECO:0000313" key="3">
    <source>
        <dbReference type="Proteomes" id="UP000184330"/>
    </source>
</evidence>
<feature type="region of interest" description="Disordered" evidence="1">
    <location>
        <begin position="1"/>
        <end position="41"/>
    </location>
</feature>
<organism evidence="2 3">
    <name type="scientific">Phialocephala subalpina</name>
    <dbReference type="NCBI Taxonomy" id="576137"/>
    <lineage>
        <taxon>Eukaryota</taxon>
        <taxon>Fungi</taxon>
        <taxon>Dikarya</taxon>
        <taxon>Ascomycota</taxon>
        <taxon>Pezizomycotina</taxon>
        <taxon>Leotiomycetes</taxon>
        <taxon>Helotiales</taxon>
        <taxon>Mollisiaceae</taxon>
        <taxon>Phialocephala</taxon>
        <taxon>Phialocephala fortinii species complex</taxon>
    </lineage>
</organism>
<feature type="compositionally biased region" description="Polar residues" evidence="1">
    <location>
        <begin position="285"/>
        <end position="295"/>
    </location>
</feature>
<dbReference type="OrthoDB" id="3542743at2759"/>
<keyword evidence="3" id="KW-1185">Reference proteome</keyword>
<feature type="compositionally biased region" description="Basic and acidic residues" evidence="1">
    <location>
        <begin position="319"/>
        <end position="331"/>
    </location>
</feature>
<protein>
    <submittedName>
        <fullName evidence="2">Uncharacterized protein</fullName>
    </submittedName>
</protein>
<dbReference type="AlphaFoldDB" id="A0A1L7XJQ5"/>
<feature type="region of interest" description="Disordered" evidence="1">
    <location>
        <begin position="240"/>
        <end position="345"/>
    </location>
</feature>
<reference evidence="2 3" key="1">
    <citation type="submission" date="2016-03" db="EMBL/GenBank/DDBJ databases">
        <authorList>
            <person name="Ploux O."/>
        </authorList>
    </citation>
    <scope>NUCLEOTIDE SEQUENCE [LARGE SCALE GENOMIC DNA]</scope>
    <source>
        <strain evidence="2 3">UAMH 11012</strain>
    </source>
</reference>
<dbReference type="InterPro" id="IPR052973">
    <property type="entry name" value="Fungal_sec-metab_reg_TF"/>
</dbReference>
<dbReference type="PANTHER" id="PTHR35392">
    <property type="entry name" value="ZN(II)2CYS6 TRANSCRIPTION FACTOR (EUROFUNG)-RELATED-RELATED"/>
    <property type="match status" value="1"/>
</dbReference>
<dbReference type="Proteomes" id="UP000184330">
    <property type="component" value="Unassembled WGS sequence"/>
</dbReference>
<dbReference type="EMBL" id="FJOG01000030">
    <property type="protein sequence ID" value="CZR65269.1"/>
    <property type="molecule type" value="Genomic_DNA"/>
</dbReference>
<feature type="compositionally biased region" description="Basic residues" evidence="1">
    <location>
        <begin position="332"/>
        <end position="345"/>
    </location>
</feature>